<sequence length="70" mass="7041">MARWCGPADAGAVGGPTRLTEVPGRVQVKETESGGAAGPEGRAPGRTWWGRPPEPRAAIPGPRTGGGAPI</sequence>
<evidence type="ECO:0000313" key="3">
    <source>
        <dbReference type="Proteomes" id="UP001066276"/>
    </source>
</evidence>
<feature type="region of interest" description="Disordered" evidence="1">
    <location>
        <begin position="1"/>
        <end position="70"/>
    </location>
</feature>
<protein>
    <submittedName>
        <fullName evidence="2">Uncharacterized protein</fullName>
    </submittedName>
</protein>
<evidence type="ECO:0000313" key="2">
    <source>
        <dbReference type="EMBL" id="KAJ1207347.1"/>
    </source>
</evidence>
<dbReference type="EMBL" id="JANPWB010000002">
    <property type="protein sequence ID" value="KAJ1207347.1"/>
    <property type="molecule type" value="Genomic_DNA"/>
</dbReference>
<name>A0AAV7W485_PLEWA</name>
<evidence type="ECO:0000256" key="1">
    <source>
        <dbReference type="SAM" id="MobiDB-lite"/>
    </source>
</evidence>
<gene>
    <name evidence="2" type="ORF">NDU88_002738</name>
</gene>
<keyword evidence="3" id="KW-1185">Reference proteome</keyword>
<dbReference type="Proteomes" id="UP001066276">
    <property type="component" value="Chromosome 1_2"/>
</dbReference>
<reference evidence="2" key="1">
    <citation type="journal article" date="2022" name="bioRxiv">
        <title>Sequencing and chromosome-scale assembly of the giantPleurodeles waltlgenome.</title>
        <authorList>
            <person name="Brown T."/>
            <person name="Elewa A."/>
            <person name="Iarovenko S."/>
            <person name="Subramanian E."/>
            <person name="Araus A.J."/>
            <person name="Petzold A."/>
            <person name="Susuki M."/>
            <person name="Suzuki K.-i.T."/>
            <person name="Hayashi T."/>
            <person name="Toyoda A."/>
            <person name="Oliveira C."/>
            <person name="Osipova E."/>
            <person name="Leigh N.D."/>
            <person name="Simon A."/>
            <person name="Yun M.H."/>
        </authorList>
    </citation>
    <scope>NUCLEOTIDE SEQUENCE</scope>
    <source>
        <strain evidence="2">20211129_DDA</strain>
        <tissue evidence="2">Liver</tissue>
    </source>
</reference>
<organism evidence="2 3">
    <name type="scientific">Pleurodeles waltl</name>
    <name type="common">Iberian ribbed newt</name>
    <dbReference type="NCBI Taxonomy" id="8319"/>
    <lineage>
        <taxon>Eukaryota</taxon>
        <taxon>Metazoa</taxon>
        <taxon>Chordata</taxon>
        <taxon>Craniata</taxon>
        <taxon>Vertebrata</taxon>
        <taxon>Euteleostomi</taxon>
        <taxon>Amphibia</taxon>
        <taxon>Batrachia</taxon>
        <taxon>Caudata</taxon>
        <taxon>Salamandroidea</taxon>
        <taxon>Salamandridae</taxon>
        <taxon>Pleurodelinae</taxon>
        <taxon>Pleurodeles</taxon>
    </lineage>
</organism>
<dbReference type="AlphaFoldDB" id="A0AAV7W485"/>
<comment type="caution">
    <text evidence="2">The sequence shown here is derived from an EMBL/GenBank/DDBJ whole genome shotgun (WGS) entry which is preliminary data.</text>
</comment>
<accession>A0AAV7W485</accession>
<proteinExistence type="predicted"/>